<keyword evidence="7" id="KW-0472">Membrane</keyword>
<dbReference type="EMBL" id="JAPIVE010000004">
    <property type="protein sequence ID" value="MCX2525237.1"/>
    <property type="molecule type" value="Genomic_DNA"/>
</dbReference>
<evidence type="ECO:0000256" key="7">
    <source>
        <dbReference type="ARBA" id="ARBA00023136"/>
    </source>
</evidence>
<dbReference type="InterPro" id="IPR003439">
    <property type="entry name" value="ABC_transporter-like_ATP-bd"/>
</dbReference>
<evidence type="ECO:0000256" key="1">
    <source>
        <dbReference type="ARBA" id="ARBA00004417"/>
    </source>
</evidence>
<dbReference type="GO" id="GO:0016887">
    <property type="term" value="F:ATP hydrolysis activity"/>
    <property type="evidence" value="ECO:0007669"/>
    <property type="project" value="InterPro"/>
</dbReference>
<evidence type="ECO:0000256" key="5">
    <source>
        <dbReference type="ARBA" id="ARBA00022741"/>
    </source>
</evidence>
<evidence type="ECO:0000256" key="3">
    <source>
        <dbReference type="ARBA" id="ARBA00022448"/>
    </source>
</evidence>
<dbReference type="Pfam" id="PF00005">
    <property type="entry name" value="ABC_tran"/>
    <property type="match status" value="2"/>
</dbReference>
<evidence type="ECO:0000259" key="8">
    <source>
        <dbReference type="PROSITE" id="PS50893"/>
    </source>
</evidence>
<keyword evidence="10" id="KW-1185">Reference proteome</keyword>
<proteinExistence type="inferred from homology"/>
<feature type="domain" description="ABC transporter" evidence="8">
    <location>
        <begin position="271"/>
        <end position="469"/>
    </location>
</feature>
<name>A0AA41ZI97_9GAMM</name>
<feature type="domain" description="ABC transporter" evidence="8">
    <location>
        <begin position="7"/>
        <end position="249"/>
    </location>
</feature>
<comment type="caution">
    <text evidence="9">The sequence shown here is derived from an EMBL/GenBank/DDBJ whole genome shotgun (WGS) entry which is preliminary data.</text>
</comment>
<reference evidence="9" key="1">
    <citation type="submission" date="2022-11" db="EMBL/GenBank/DDBJ databases">
        <title>Larsenimonas rhizosphaerae sp. nov., isolated from a tidal mudflat.</title>
        <authorList>
            <person name="Lee S.D."/>
            <person name="Kim I.S."/>
        </authorList>
    </citation>
    <scope>NUCLEOTIDE SEQUENCE</scope>
    <source>
        <strain evidence="9">GH2-1</strain>
    </source>
</reference>
<dbReference type="InterPro" id="IPR003593">
    <property type="entry name" value="AAA+_ATPase"/>
</dbReference>
<evidence type="ECO:0000256" key="2">
    <source>
        <dbReference type="ARBA" id="ARBA00005417"/>
    </source>
</evidence>
<dbReference type="SMART" id="SM00382">
    <property type="entry name" value="AAA"/>
    <property type="match status" value="2"/>
</dbReference>
<keyword evidence="6 9" id="KW-0067">ATP-binding</keyword>
<dbReference type="Proteomes" id="UP001165678">
    <property type="component" value="Unassembled WGS sequence"/>
</dbReference>
<evidence type="ECO:0000256" key="4">
    <source>
        <dbReference type="ARBA" id="ARBA00022475"/>
    </source>
</evidence>
<dbReference type="GO" id="GO:0005524">
    <property type="term" value="F:ATP binding"/>
    <property type="evidence" value="ECO:0007669"/>
    <property type="project" value="UniProtKB-KW"/>
</dbReference>
<keyword evidence="5" id="KW-0547">Nucleotide-binding</keyword>
<dbReference type="AlphaFoldDB" id="A0AA41ZI97"/>
<keyword evidence="3" id="KW-0813">Transport</keyword>
<comment type="similarity">
    <text evidence="2">Belongs to the ABC transporter superfamily.</text>
</comment>
<dbReference type="SUPFAM" id="SSF52540">
    <property type="entry name" value="P-loop containing nucleoside triphosphate hydrolases"/>
    <property type="match status" value="2"/>
</dbReference>
<dbReference type="PANTHER" id="PTHR43297">
    <property type="entry name" value="OLIGOPEPTIDE TRANSPORT ATP-BINDING PROTEIN APPD"/>
    <property type="match status" value="1"/>
</dbReference>
<dbReference type="PROSITE" id="PS50893">
    <property type="entry name" value="ABC_TRANSPORTER_2"/>
    <property type="match status" value="2"/>
</dbReference>
<protein>
    <submittedName>
        <fullName evidence="9">ATP-binding cassette domain-containing protein</fullName>
    </submittedName>
</protein>
<dbReference type="GO" id="GO:0005886">
    <property type="term" value="C:plasma membrane"/>
    <property type="evidence" value="ECO:0007669"/>
    <property type="project" value="UniProtKB-SubCell"/>
</dbReference>
<keyword evidence="4" id="KW-1003">Cell membrane</keyword>
<comment type="subcellular location">
    <subcellularLocation>
        <location evidence="1">Cell inner membrane</location>
        <topology evidence="1">Peripheral membrane protein</topology>
    </subcellularLocation>
</comment>
<gene>
    <name evidence="9" type="ORF">OQ287_13405</name>
</gene>
<dbReference type="InterPro" id="IPR027417">
    <property type="entry name" value="P-loop_NTPase"/>
</dbReference>
<dbReference type="Gene3D" id="3.40.50.300">
    <property type="entry name" value="P-loop containing nucleotide triphosphate hydrolases"/>
    <property type="match status" value="2"/>
</dbReference>
<dbReference type="InterPro" id="IPR017871">
    <property type="entry name" value="ABC_transporter-like_CS"/>
</dbReference>
<dbReference type="PROSITE" id="PS00211">
    <property type="entry name" value="ABC_TRANSPORTER_1"/>
    <property type="match status" value="1"/>
</dbReference>
<dbReference type="InterPro" id="IPR050388">
    <property type="entry name" value="ABC_Ni/Peptide_Import"/>
</dbReference>
<accession>A0AA41ZI97</accession>
<organism evidence="9 10">
    <name type="scientific">Larsenimonas rhizosphaerae</name>
    <dbReference type="NCBI Taxonomy" id="2944682"/>
    <lineage>
        <taxon>Bacteria</taxon>
        <taxon>Pseudomonadati</taxon>
        <taxon>Pseudomonadota</taxon>
        <taxon>Gammaproteobacteria</taxon>
        <taxon>Oceanospirillales</taxon>
        <taxon>Halomonadaceae</taxon>
        <taxon>Larsenimonas</taxon>
    </lineage>
</organism>
<dbReference type="RefSeq" id="WP_265896772.1">
    <property type="nucleotide sequence ID" value="NZ_JAPIVE010000004.1"/>
</dbReference>
<dbReference type="PANTHER" id="PTHR43297:SF7">
    <property type="entry name" value="D,D-DIPEPTIDE TRANSPORT ATP-BINDING PROTEIN DDPD-RELATED"/>
    <property type="match status" value="1"/>
</dbReference>
<sequence length="469" mass="51175">MTPLMEVRNLCVETTQPPIHTLLHPVSFTLHAGRPLTLLGETGSGKSLLAQAVMGTLPPGLRARGDVMVEGRNFLALPARARAKWWGRHFALLPQEPWHALDPTMRIGAQIEEGHRLVAGRSRSAAQHATDQSLMRLGLADCRRHLPQALSGGMAQRAAFAAARTTEAPIVIADEPTKGLDSTRRDEVVTLLREALNERSSLLAITHDIDVARQLGGDIMVVRDGICLEQGEARTVLDAPRSEYAKRLIAADPRHWPAPASPAPASAQPVIEGRTLRMKRGNRVLFSNLSLTLSPGEIVGLTGPSGCGKSTLGDILLGIITPDEGHVHRARGHAPLRFQKLYQDPPAAFAPHWTLHTLLEDLCARHRLDRARIPLLMTRLGLHTRLLQRQPGQLSGGELQRFSILRALLLEPVFLFADEPTSRLDPITQQDTLALLTDVAREHDCAVLLVSHDPALITASCDRQVVLSG</sequence>
<evidence type="ECO:0000256" key="6">
    <source>
        <dbReference type="ARBA" id="ARBA00022840"/>
    </source>
</evidence>
<evidence type="ECO:0000313" key="9">
    <source>
        <dbReference type="EMBL" id="MCX2525237.1"/>
    </source>
</evidence>
<evidence type="ECO:0000313" key="10">
    <source>
        <dbReference type="Proteomes" id="UP001165678"/>
    </source>
</evidence>